<gene>
    <name evidence="7 10" type="primary">rsmA</name>
    <name evidence="7" type="synonym">ksgA</name>
    <name evidence="10" type="ORF">COB21_00630</name>
</gene>
<feature type="binding site" evidence="7 8">
    <location>
        <position position="99"/>
    </location>
    <ligand>
        <name>S-adenosyl-L-methionine</name>
        <dbReference type="ChEBI" id="CHEBI:59789"/>
    </ligand>
</feature>
<evidence type="ECO:0000313" key="11">
    <source>
        <dbReference type="Proteomes" id="UP000218775"/>
    </source>
</evidence>
<comment type="function">
    <text evidence="7">Specifically dimethylates two adjacent adenosines (A1518 and A1519) in the loop of a conserved hairpin near the 3'-end of 16S rRNA in the 30S particle. May play a critical role in biogenesis of 30S subunits.</text>
</comment>
<dbReference type="PROSITE" id="PS01131">
    <property type="entry name" value="RRNA_A_DIMETH"/>
    <property type="match status" value="1"/>
</dbReference>
<dbReference type="InterPro" id="IPR020598">
    <property type="entry name" value="rRNA_Ade_methylase_Trfase_N"/>
</dbReference>
<evidence type="ECO:0000256" key="3">
    <source>
        <dbReference type="ARBA" id="ARBA00022603"/>
    </source>
</evidence>
<evidence type="ECO:0000256" key="5">
    <source>
        <dbReference type="ARBA" id="ARBA00022691"/>
    </source>
</evidence>
<dbReference type="PANTHER" id="PTHR11727">
    <property type="entry name" value="DIMETHYLADENOSINE TRANSFERASE"/>
    <property type="match status" value="1"/>
</dbReference>
<feature type="binding site" evidence="7 8">
    <location>
        <position position="27"/>
    </location>
    <ligand>
        <name>S-adenosyl-L-methionine</name>
        <dbReference type="ChEBI" id="CHEBI:59789"/>
    </ligand>
</feature>
<feature type="binding site" evidence="7 8">
    <location>
        <position position="54"/>
    </location>
    <ligand>
        <name>S-adenosyl-L-methionine</name>
        <dbReference type="ChEBI" id="CHEBI:59789"/>
    </ligand>
</feature>
<proteinExistence type="inferred from homology"/>
<comment type="similarity">
    <text evidence="7">Belongs to the class I-like SAM-binding methyltransferase superfamily. rRNA adenine N(6)-methyltransferase family. RsmA subfamily.</text>
</comment>
<dbReference type="PANTHER" id="PTHR11727:SF7">
    <property type="entry name" value="DIMETHYLADENOSINE TRANSFERASE-RELATED"/>
    <property type="match status" value="1"/>
</dbReference>
<dbReference type="Pfam" id="PF00398">
    <property type="entry name" value="RrnaAD"/>
    <property type="match status" value="1"/>
</dbReference>
<dbReference type="PROSITE" id="PS51689">
    <property type="entry name" value="SAM_RNA_A_N6_MT"/>
    <property type="match status" value="1"/>
</dbReference>
<dbReference type="InterPro" id="IPR011530">
    <property type="entry name" value="rRNA_adenine_dimethylase"/>
</dbReference>
<dbReference type="HAMAP" id="MF_00607">
    <property type="entry name" value="16SrRNA_methyltr_A"/>
    <property type="match status" value="1"/>
</dbReference>
<dbReference type="GO" id="GO:0003723">
    <property type="term" value="F:RNA binding"/>
    <property type="evidence" value="ECO:0007669"/>
    <property type="project" value="UniProtKB-UniRule"/>
</dbReference>
<keyword evidence="5 7" id="KW-0949">S-adenosyl-L-methionine</keyword>
<name>A0A2A4X6S6_UNCAE</name>
<dbReference type="InterPro" id="IPR020596">
    <property type="entry name" value="rRNA_Ade_Mease_Trfase_CS"/>
</dbReference>
<feature type="domain" description="Ribosomal RNA adenine methylase transferase N-terminal" evidence="9">
    <location>
        <begin position="34"/>
        <end position="208"/>
    </location>
</feature>
<organism evidence="10 11">
    <name type="scientific">Aerophobetes bacterium</name>
    <dbReference type="NCBI Taxonomy" id="2030807"/>
    <lineage>
        <taxon>Bacteria</taxon>
        <taxon>Candidatus Aerophobota</taxon>
    </lineage>
</organism>
<dbReference type="Gene3D" id="1.10.8.100">
    <property type="entry name" value="Ribosomal RNA adenine dimethylase-like, domain 2"/>
    <property type="match status" value="1"/>
</dbReference>
<dbReference type="EMBL" id="NVUK01000006">
    <property type="protein sequence ID" value="PCI78372.1"/>
    <property type="molecule type" value="Genomic_DNA"/>
</dbReference>
<evidence type="ECO:0000256" key="2">
    <source>
        <dbReference type="ARBA" id="ARBA00022552"/>
    </source>
</evidence>
<keyword evidence="6 7" id="KW-0694">RNA-binding</keyword>
<dbReference type="GO" id="GO:0005829">
    <property type="term" value="C:cytosol"/>
    <property type="evidence" value="ECO:0007669"/>
    <property type="project" value="TreeGrafter"/>
</dbReference>
<evidence type="ECO:0000256" key="8">
    <source>
        <dbReference type="PROSITE-ProRule" id="PRU01026"/>
    </source>
</evidence>
<comment type="subcellular location">
    <subcellularLocation>
        <location evidence="7">Cytoplasm</location>
    </subcellularLocation>
</comment>
<dbReference type="Proteomes" id="UP000218775">
    <property type="component" value="Unassembled WGS sequence"/>
</dbReference>
<keyword evidence="3 7" id="KW-0489">Methyltransferase</keyword>
<dbReference type="GO" id="GO:0052908">
    <property type="term" value="F:16S rRNA (adenine(1518)-N(6)/adenine(1519)-N(6))-dimethyltransferase activity"/>
    <property type="evidence" value="ECO:0007669"/>
    <property type="project" value="UniProtKB-EC"/>
</dbReference>
<dbReference type="InterPro" id="IPR001737">
    <property type="entry name" value="KsgA/Erm"/>
</dbReference>
<dbReference type="SMART" id="SM00650">
    <property type="entry name" value="rADc"/>
    <property type="match status" value="1"/>
</dbReference>
<comment type="catalytic activity">
    <reaction evidence="7">
        <text>adenosine(1518)/adenosine(1519) in 16S rRNA + 4 S-adenosyl-L-methionine = N(6)-dimethyladenosine(1518)/N(6)-dimethyladenosine(1519) in 16S rRNA + 4 S-adenosyl-L-homocysteine + 4 H(+)</text>
        <dbReference type="Rhea" id="RHEA:19609"/>
        <dbReference type="Rhea" id="RHEA-COMP:10232"/>
        <dbReference type="Rhea" id="RHEA-COMP:10233"/>
        <dbReference type="ChEBI" id="CHEBI:15378"/>
        <dbReference type="ChEBI" id="CHEBI:57856"/>
        <dbReference type="ChEBI" id="CHEBI:59789"/>
        <dbReference type="ChEBI" id="CHEBI:74411"/>
        <dbReference type="ChEBI" id="CHEBI:74493"/>
        <dbReference type="EC" id="2.1.1.182"/>
    </reaction>
</comment>
<evidence type="ECO:0000256" key="4">
    <source>
        <dbReference type="ARBA" id="ARBA00022679"/>
    </source>
</evidence>
<dbReference type="EC" id="2.1.1.182" evidence="7"/>
<sequence>MSLFQLSEVKALLKQLDHYPRKVLSQNFLVDGNVLQKIMRTASIEPGDKVLEIGPGLGALTEALLNGECLVTAVEKDHNLSKHIKAHFDNNRLTLLEDDFLNLDLEKVFKSDDLSKKVKVVANIPYKITGIIIKTLIQLPHLFSCIVLMVQKEFAERMVAKCGDKNYSSFTLLTQVFSEAKIAFTVAPSCFHPQPSVDSVVIKLIPKQMNPDIDTAHLLQIIHLSFAQRRKKFTTSLKNHFLKEDLIKALEDENINLNARPQELTLDQFTALSKRLRPSSTQ</sequence>
<evidence type="ECO:0000256" key="1">
    <source>
        <dbReference type="ARBA" id="ARBA00022490"/>
    </source>
</evidence>
<feature type="binding site" evidence="7 8">
    <location>
        <position position="75"/>
    </location>
    <ligand>
        <name>S-adenosyl-L-methionine</name>
        <dbReference type="ChEBI" id="CHEBI:59789"/>
    </ligand>
</feature>
<keyword evidence="4 7" id="KW-0808">Transferase</keyword>
<evidence type="ECO:0000259" key="9">
    <source>
        <dbReference type="SMART" id="SM00650"/>
    </source>
</evidence>
<dbReference type="InterPro" id="IPR023165">
    <property type="entry name" value="rRNA_Ade_diMease-like_C"/>
</dbReference>
<evidence type="ECO:0000313" key="10">
    <source>
        <dbReference type="EMBL" id="PCI78372.1"/>
    </source>
</evidence>
<dbReference type="InterPro" id="IPR029063">
    <property type="entry name" value="SAM-dependent_MTases_sf"/>
</dbReference>
<dbReference type="Gene3D" id="3.40.50.150">
    <property type="entry name" value="Vaccinia Virus protein VP39"/>
    <property type="match status" value="1"/>
</dbReference>
<feature type="binding site" evidence="7 8">
    <location>
        <position position="29"/>
    </location>
    <ligand>
        <name>S-adenosyl-L-methionine</name>
        <dbReference type="ChEBI" id="CHEBI:59789"/>
    </ligand>
</feature>
<dbReference type="FunFam" id="3.40.50.150:FF:000023">
    <property type="entry name" value="Ribosomal RNA small subunit methyltransferase A"/>
    <property type="match status" value="1"/>
</dbReference>
<evidence type="ECO:0000256" key="6">
    <source>
        <dbReference type="ARBA" id="ARBA00022884"/>
    </source>
</evidence>
<protein>
    <recommendedName>
        <fullName evidence="7">Ribosomal RNA small subunit methyltransferase A</fullName>
        <ecNumber evidence="7">2.1.1.182</ecNumber>
    </recommendedName>
    <alternativeName>
        <fullName evidence="7">16S rRNA (adenine(1518)-N(6)/adenine(1519)-N(6))-dimethyltransferase</fullName>
    </alternativeName>
    <alternativeName>
        <fullName evidence="7">16S rRNA dimethyladenosine transferase</fullName>
    </alternativeName>
    <alternativeName>
        <fullName evidence="7">16S rRNA dimethylase</fullName>
    </alternativeName>
    <alternativeName>
        <fullName evidence="7">S-adenosylmethionine-6-N', N'-adenosyl(rRNA) dimethyltransferase</fullName>
    </alternativeName>
</protein>
<dbReference type="NCBIfam" id="TIGR00755">
    <property type="entry name" value="ksgA"/>
    <property type="match status" value="1"/>
</dbReference>
<dbReference type="CDD" id="cd02440">
    <property type="entry name" value="AdoMet_MTases"/>
    <property type="match status" value="1"/>
</dbReference>
<accession>A0A2A4X6S6</accession>
<evidence type="ECO:0000256" key="7">
    <source>
        <dbReference type="HAMAP-Rule" id="MF_00607"/>
    </source>
</evidence>
<dbReference type="SUPFAM" id="SSF53335">
    <property type="entry name" value="S-adenosyl-L-methionine-dependent methyltransferases"/>
    <property type="match status" value="1"/>
</dbReference>
<keyword evidence="1 7" id="KW-0963">Cytoplasm</keyword>
<dbReference type="AlphaFoldDB" id="A0A2A4X6S6"/>
<keyword evidence="2 7" id="KW-0698">rRNA processing</keyword>
<feature type="binding site" evidence="7 8">
    <location>
        <position position="123"/>
    </location>
    <ligand>
        <name>S-adenosyl-L-methionine</name>
        <dbReference type="ChEBI" id="CHEBI:59789"/>
    </ligand>
</feature>
<reference evidence="11" key="1">
    <citation type="submission" date="2017-08" db="EMBL/GenBank/DDBJ databases">
        <title>A dynamic microbial community with high functional redundancy inhabits the cold, oxic subseafloor aquifer.</title>
        <authorList>
            <person name="Tully B.J."/>
            <person name="Wheat C.G."/>
            <person name="Glazer B.T."/>
            <person name="Huber J.A."/>
        </authorList>
    </citation>
    <scope>NUCLEOTIDE SEQUENCE [LARGE SCALE GENOMIC DNA]</scope>
</reference>
<comment type="caution">
    <text evidence="10">The sequence shown here is derived from an EMBL/GenBank/DDBJ whole genome shotgun (WGS) entry which is preliminary data.</text>
</comment>